<name>A0A8G0PPJ0_9HYPO</name>
<gene>
    <name evidence="1" type="ORF">H0G86_011007</name>
</gene>
<evidence type="ECO:0000313" key="2">
    <source>
        <dbReference type="Proteomes" id="UP000826661"/>
    </source>
</evidence>
<protein>
    <submittedName>
        <fullName evidence="1">Uncharacterized protein</fullName>
    </submittedName>
</protein>
<dbReference type="Proteomes" id="UP000826661">
    <property type="component" value="Chromosome VI"/>
</dbReference>
<evidence type="ECO:0000313" key="1">
    <source>
        <dbReference type="EMBL" id="QYT04074.1"/>
    </source>
</evidence>
<keyword evidence="2" id="KW-1185">Reference proteome</keyword>
<organism evidence="1 2">
    <name type="scientific">Trichoderma simmonsii</name>
    <dbReference type="NCBI Taxonomy" id="1491479"/>
    <lineage>
        <taxon>Eukaryota</taxon>
        <taxon>Fungi</taxon>
        <taxon>Dikarya</taxon>
        <taxon>Ascomycota</taxon>
        <taxon>Pezizomycotina</taxon>
        <taxon>Sordariomycetes</taxon>
        <taxon>Hypocreomycetidae</taxon>
        <taxon>Hypocreales</taxon>
        <taxon>Hypocreaceae</taxon>
        <taxon>Trichoderma</taxon>
    </lineage>
</organism>
<dbReference type="AlphaFoldDB" id="A0A8G0PPJ0"/>
<accession>A0A8G0PPJ0</accession>
<dbReference type="EMBL" id="CP075869">
    <property type="protein sequence ID" value="QYT04074.1"/>
    <property type="molecule type" value="Genomic_DNA"/>
</dbReference>
<proteinExistence type="predicted"/>
<reference evidence="1 2" key="1">
    <citation type="journal article" date="2021" name="BMC Genomics">
        <title>Telomere-to-telomere genome assembly of asparaginase-producing Trichoderma simmonsii.</title>
        <authorList>
            <person name="Chung D."/>
            <person name="Kwon Y.M."/>
            <person name="Yang Y."/>
        </authorList>
    </citation>
    <scope>NUCLEOTIDE SEQUENCE [LARGE SCALE GENOMIC DNA]</scope>
    <source>
        <strain evidence="1 2">GH-Sj1</strain>
    </source>
</reference>
<sequence length="158" mass="18261">MSPSGNITHLRRLILLKTTLFFEATVLRILNGIFFLHRPPEDGDFYVYTHYTGPPLREPSFFDSHHRVLSQDGIENIQLIGWEHPDIEDAESSDADYYDDGEVDMTDTDDLSETDDELMDFYANLLEKSDGRRDICYGYFLLLTGISMSKDMFFIEGN</sequence>